<dbReference type="PROSITE" id="PS50181">
    <property type="entry name" value="FBOX"/>
    <property type="match status" value="1"/>
</dbReference>
<dbReference type="Proteomes" id="UP000663868">
    <property type="component" value="Unassembled WGS sequence"/>
</dbReference>
<keyword evidence="1" id="KW-0472">Membrane</keyword>
<name>A0A819XZ02_9BILA</name>
<accession>A0A819XZ02</accession>
<feature type="transmembrane region" description="Helical" evidence="1">
    <location>
        <begin position="12"/>
        <end position="30"/>
    </location>
</feature>
<evidence type="ECO:0000313" key="5">
    <source>
        <dbReference type="EMBL" id="CAF4303978.1"/>
    </source>
</evidence>
<sequence length="188" mass="22167">MNFESLPNEVLFFLFGYFHSTDLLLAFGRLNTRLNTLIYKQHLFHWFKFSSIKKNEFDQICQYHIPRLTNPIYGLHIDEDDLTPGKMDLFFTYFPSFEQFTKLQFLTLSHVPSSETLTKIIQKLPYLLNLTHLTIDCSIFRKSSFDLQLIIDTIWNLPKLHHCSLHIYSSKYSNLCMPTKISSNSSVI</sequence>
<dbReference type="InterPro" id="IPR001810">
    <property type="entry name" value="F-box_dom"/>
</dbReference>
<evidence type="ECO:0000313" key="3">
    <source>
        <dbReference type="EMBL" id="CAF1417104.1"/>
    </source>
</evidence>
<feature type="domain" description="F-box" evidence="2">
    <location>
        <begin position="1"/>
        <end position="47"/>
    </location>
</feature>
<organism evidence="4 6">
    <name type="scientific">Adineta steineri</name>
    <dbReference type="NCBI Taxonomy" id="433720"/>
    <lineage>
        <taxon>Eukaryota</taxon>
        <taxon>Metazoa</taxon>
        <taxon>Spiralia</taxon>
        <taxon>Gnathifera</taxon>
        <taxon>Rotifera</taxon>
        <taxon>Eurotatoria</taxon>
        <taxon>Bdelloidea</taxon>
        <taxon>Adinetida</taxon>
        <taxon>Adinetidae</taxon>
        <taxon>Adineta</taxon>
    </lineage>
</organism>
<evidence type="ECO:0000256" key="1">
    <source>
        <dbReference type="SAM" id="Phobius"/>
    </source>
</evidence>
<dbReference type="InterPro" id="IPR032675">
    <property type="entry name" value="LRR_dom_sf"/>
</dbReference>
<keyword evidence="1" id="KW-0812">Transmembrane</keyword>
<reference evidence="4" key="1">
    <citation type="submission" date="2021-02" db="EMBL/GenBank/DDBJ databases">
        <authorList>
            <person name="Nowell W R."/>
        </authorList>
    </citation>
    <scope>NUCLEOTIDE SEQUENCE</scope>
</reference>
<dbReference type="EMBL" id="CAJOAY010016731">
    <property type="protein sequence ID" value="CAF4303978.1"/>
    <property type="molecule type" value="Genomic_DNA"/>
</dbReference>
<comment type="caution">
    <text evidence="4">The sequence shown here is derived from an EMBL/GenBank/DDBJ whole genome shotgun (WGS) entry which is preliminary data.</text>
</comment>
<evidence type="ECO:0000313" key="4">
    <source>
        <dbReference type="EMBL" id="CAF4146815.1"/>
    </source>
</evidence>
<proteinExistence type="predicted"/>
<dbReference type="EMBL" id="CAJNOE010001369">
    <property type="protein sequence ID" value="CAF1417104.1"/>
    <property type="molecule type" value="Genomic_DNA"/>
</dbReference>
<dbReference type="EMBL" id="CAJOBB010005974">
    <property type="protein sequence ID" value="CAF4146815.1"/>
    <property type="molecule type" value="Genomic_DNA"/>
</dbReference>
<evidence type="ECO:0000259" key="2">
    <source>
        <dbReference type="PROSITE" id="PS50181"/>
    </source>
</evidence>
<gene>
    <name evidence="3" type="ORF">IZO911_LOCUS40440</name>
    <name evidence="4" type="ORF">KXQ929_LOCUS37028</name>
    <name evidence="5" type="ORF">OKA104_LOCUS46357</name>
</gene>
<evidence type="ECO:0000313" key="6">
    <source>
        <dbReference type="Proteomes" id="UP000663868"/>
    </source>
</evidence>
<dbReference type="Gene3D" id="3.80.10.10">
    <property type="entry name" value="Ribonuclease Inhibitor"/>
    <property type="match status" value="1"/>
</dbReference>
<dbReference type="AlphaFoldDB" id="A0A819XZ02"/>
<dbReference type="Proteomes" id="UP000663860">
    <property type="component" value="Unassembled WGS sequence"/>
</dbReference>
<keyword evidence="1" id="KW-1133">Transmembrane helix</keyword>
<protein>
    <recommendedName>
        <fullName evidence="2">F-box domain-containing protein</fullName>
    </recommendedName>
</protein>
<dbReference type="Proteomes" id="UP000663881">
    <property type="component" value="Unassembled WGS sequence"/>
</dbReference>